<reference evidence="4 5" key="1">
    <citation type="submission" date="2022-04" db="EMBL/GenBank/DDBJ databases">
        <title>Genome diversity in the genus Frankia.</title>
        <authorList>
            <person name="Carlos-Shanley C."/>
            <person name="Hahn D."/>
        </authorList>
    </citation>
    <scope>NUCLEOTIDE SEQUENCE [LARGE SCALE GENOMIC DNA]</scope>
    <source>
        <strain evidence="4 5">Ag45/Mut15</strain>
    </source>
</reference>
<feature type="domain" description="Aldehyde dehydrogenase" evidence="3">
    <location>
        <begin position="14"/>
        <end position="445"/>
    </location>
</feature>
<keyword evidence="5" id="KW-1185">Reference proteome</keyword>
<evidence type="ECO:0000313" key="4">
    <source>
        <dbReference type="EMBL" id="MCK9878150.1"/>
    </source>
</evidence>
<comment type="caution">
    <text evidence="4">The sequence shown here is derived from an EMBL/GenBank/DDBJ whole genome shotgun (WGS) entry which is preliminary data.</text>
</comment>
<dbReference type="Gene3D" id="3.40.309.10">
    <property type="entry name" value="Aldehyde Dehydrogenase, Chain A, domain 2"/>
    <property type="match status" value="1"/>
</dbReference>
<dbReference type="InterPro" id="IPR016162">
    <property type="entry name" value="Ald_DH_N"/>
</dbReference>
<evidence type="ECO:0000313" key="5">
    <source>
        <dbReference type="Proteomes" id="UP001201873"/>
    </source>
</evidence>
<keyword evidence="1" id="KW-0560">Oxidoreductase</keyword>
<name>A0ABT0K2Z1_9ACTN</name>
<dbReference type="InterPro" id="IPR016163">
    <property type="entry name" value="Ald_DH_C"/>
</dbReference>
<gene>
    <name evidence="4" type="ORF">MXD59_20665</name>
</gene>
<dbReference type="InterPro" id="IPR016161">
    <property type="entry name" value="Ald_DH/histidinol_DH"/>
</dbReference>
<feature type="region of interest" description="Disordered" evidence="2">
    <location>
        <begin position="494"/>
        <end position="528"/>
    </location>
</feature>
<dbReference type="RefSeq" id="WP_248826285.1">
    <property type="nucleotide sequence ID" value="NZ_JALKFT010000027.1"/>
</dbReference>
<evidence type="ECO:0000256" key="1">
    <source>
        <dbReference type="ARBA" id="ARBA00023002"/>
    </source>
</evidence>
<dbReference type="PANTHER" id="PTHR43353">
    <property type="entry name" value="SUCCINATE-SEMIALDEHYDE DEHYDROGENASE, MITOCHONDRIAL"/>
    <property type="match status" value="1"/>
</dbReference>
<accession>A0ABT0K2Z1</accession>
<evidence type="ECO:0000259" key="3">
    <source>
        <dbReference type="Pfam" id="PF00171"/>
    </source>
</evidence>
<dbReference type="Gene3D" id="3.40.605.10">
    <property type="entry name" value="Aldehyde Dehydrogenase, Chain A, domain 1"/>
    <property type="match status" value="1"/>
</dbReference>
<sequence>MTPTLTPPAGTDPLAAAQAAARPFAALAPSRRADILRAVATTLDADADRLTALAGEETHLPPARLRGELVRTTFQLRLFADLLDDGGYLEVAVDTADSDWPTGPRPQLRRMMVPVGPVLVFAASNFPFAFSVAGGDTAAALAAGCPVLLKAHPGHPRLSRHTARLVVAALTDAGAPSGVFALLEGDDTGRAALVDHRVRAAAFTGSTRVGRLLFDLAAGRPDPIPFYGELGSINPVFVTPAAARARGPRIWSGFVESFTLGAGQFCTKPGLLLAPAGAAEQALVEALEGHPGAAMLNDRLQDGYDRDLAALTAHPAATILVNTRTPETPDVPASDVPASDVPAPVGPALVTATVSALVADPDALAAEVFGPASVLVTYTDPAELLDAARVLEGQLTATIHGEADDPQDAALVRGLLQELSERAGRVLWNGWPTGVSVTHAMTHGGPYPATTSLFTSVGTSSIGRFLRPVTYQNLADDLLPEALRDANPWRLPRRLDGRLFQPDTTDTPDTPDVPDVPDTASVAPVSPQ</sequence>
<dbReference type="SUPFAM" id="SSF53720">
    <property type="entry name" value="ALDH-like"/>
    <property type="match status" value="1"/>
</dbReference>
<dbReference type="InterPro" id="IPR044151">
    <property type="entry name" value="ALDH_KGSADH"/>
</dbReference>
<dbReference type="Proteomes" id="UP001201873">
    <property type="component" value="Unassembled WGS sequence"/>
</dbReference>
<protein>
    <submittedName>
        <fullName evidence="4">Aldehyde dehydrogenase (NADP(+))</fullName>
    </submittedName>
</protein>
<dbReference type="InterPro" id="IPR015590">
    <property type="entry name" value="Aldehyde_DH_dom"/>
</dbReference>
<organism evidence="4 5">
    <name type="scientific">Frankia umida</name>
    <dbReference type="NCBI Taxonomy" id="573489"/>
    <lineage>
        <taxon>Bacteria</taxon>
        <taxon>Bacillati</taxon>
        <taxon>Actinomycetota</taxon>
        <taxon>Actinomycetes</taxon>
        <taxon>Frankiales</taxon>
        <taxon>Frankiaceae</taxon>
        <taxon>Frankia</taxon>
    </lineage>
</organism>
<dbReference type="PANTHER" id="PTHR43353:SF3">
    <property type="entry name" value="ALDEHYDE DEHYDROGENASE-RELATED"/>
    <property type="match status" value="1"/>
</dbReference>
<proteinExistence type="predicted"/>
<evidence type="ECO:0000256" key="2">
    <source>
        <dbReference type="SAM" id="MobiDB-lite"/>
    </source>
</evidence>
<dbReference type="Pfam" id="PF00171">
    <property type="entry name" value="Aldedh"/>
    <property type="match status" value="1"/>
</dbReference>
<dbReference type="InterPro" id="IPR050740">
    <property type="entry name" value="Aldehyde_DH_Superfamily"/>
</dbReference>
<dbReference type="CDD" id="cd07129">
    <property type="entry name" value="ALDH_KGSADH"/>
    <property type="match status" value="1"/>
</dbReference>
<dbReference type="EMBL" id="JALKFT010000027">
    <property type="protein sequence ID" value="MCK9878150.1"/>
    <property type="molecule type" value="Genomic_DNA"/>
</dbReference>